<accession>A0A6B2LZT0</accession>
<dbReference type="SMART" id="SM00710">
    <property type="entry name" value="PbH1"/>
    <property type="match status" value="6"/>
</dbReference>
<protein>
    <submittedName>
        <fullName evidence="11">Right-handed parallel beta-helix repeat-containing protein</fullName>
    </submittedName>
</protein>
<proteinExistence type="predicted"/>
<feature type="signal peptide" evidence="7">
    <location>
        <begin position="1"/>
        <end position="22"/>
    </location>
</feature>
<evidence type="ECO:0000256" key="2">
    <source>
        <dbReference type="ARBA" id="ARBA00001271"/>
    </source>
</evidence>
<dbReference type="AlphaFoldDB" id="A0A6B2LZT0"/>
<dbReference type="InterPro" id="IPR006626">
    <property type="entry name" value="PbH1"/>
</dbReference>
<dbReference type="Pfam" id="PF23763">
    <property type="entry name" value="Beta-barrel_GLAA-B_I"/>
    <property type="match status" value="1"/>
</dbReference>
<evidence type="ECO:0000313" key="11">
    <source>
        <dbReference type="EMBL" id="NDV61559.1"/>
    </source>
</evidence>
<evidence type="ECO:0000259" key="9">
    <source>
        <dbReference type="Pfam" id="PF23763"/>
    </source>
</evidence>
<feature type="chain" id="PRO_5025670509" evidence="7">
    <location>
        <begin position="23"/>
        <end position="597"/>
    </location>
</feature>
<evidence type="ECO:0000256" key="3">
    <source>
        <dbReference type="ARBA" id="ARBA00022729"/>
    </source>
</evidence>
<evidence type="ECO:0000259" key="8">
    <source>
        <dbReference type="Pfam" id="PF13229"/>
    </source>
</evidence>
<dbReference type="Pfam" id="PF13229">
    <property type="entry name" value="Beta_helix"/>
    <property type="match status" value="1"/>
</dbReference>
<keyword evidence="6" id="KW-0326">Glycosidase</keyword>
<feature type="domain" description="GLAA-B beta-barrel" evidence="10">
    <location>
        <begin position="364"/>
        <end position="431"/>
    </location>
</feature>
<evidence type="ECO:0000256" key="6">
    <source>
        <dbReference type="ARBA" id="ARBA00023295"/>
    </source>
</evidence>
<evidence type="ECO:0000259" key="10">
    <source>
        <dbReference type="Pfam" id="PF23764"/>
    </source>
</evidence>
<sequence>MNRPALKTLSKVLIGSICAAMAIPASLKAESESKADILNVADYDVLPDGGDCTPALRKALEKCRESGATTLLFPEGRYDFHPDLAEEIYLYISNNDEGLKRVVFPLVGFENLKIDGQGSEFVFHGFISPFLVEDSSNITLTNFSVDFDRPFHSEAIIIGWDEDGMEVEIPQQFPYEVRNGLLTFTSGEKETGPLTTVSKGTVYGSGHMLEFDTEKRETAYMARDYYFKTTASYPVKKLDGRKVLLRIPNLVGTPGNTLVFGPNHRKHPGFVLTRSSDITFESVTIHHAGGMGILGQLTHNISINNCKVTPSNGRMLSTTADATHFVNCTGYIKLTNNLFENQKDDATNIHGIYAQVTRKTAPNQILIQLKHRQQHGFDLLRPGTEVEFVTGKSLISYGRGIVKEFNRINKEYMQVTLEEEAPAELVPGDAIATIRDYPEVTIANNIIRNNRARGMLLNCRGKTVVENNTFHTPGAAILFEGDAFFWFEQGGVTDCVIRNNIFENCLFGVWGKAIIDVKAGIHERKEESRYNRNIRIEDNTFRVFDDTPLLNVYCVDGLTWKNNTVEKTDAYSPTPRKFDAFNVTYSDNVSIDTKNPY</sequence>
<keyword evidence="3 7" id="KW-0732">Signal</keyword>
<evidence type="ECO:0000256" key="7">
    <source>
        <dbReference type="SAM" id="SignalP"/>
    </source>
</evidence>
<keyword evidence="12" id="KW-1185">Reference proteome</keyword>
<feature type="domain" description="GLAA-B beta-barrel" evidence="9">
    <location>
        <begin position="153"/>
        <end position="243"/>
    </location>
</feature>
<dbReference type="Pfam" id="PF23764">
    <property type="entry name" value="Beta-barrel_GLAA-B_II"/>
    <property type="match status" value="1"/>
</dbReference>
<feature type="domain" description="Right handed beta helix" evidence="8">
    <location>
        <begin position="440"/>
        <end position="565"/>
    </location>
</feature>
<dbReference type="InterPro" id="IPR012334">
    <property type="entry name" value="Pectin_lyas_fold"/>
</dbReference>
<dbReference type="SUPFAM" id="SSF51126">
    <property type="entry name" value="Pectin lyase-like"/>
    <property type="match status" value="1"/>
</dbReference>
<dbReference type="GO" id="GO:0004557">
    <property type="term" value="F:alpha-galactosidase activity"/>
    <property type="evidence" value="ECO:0007669"/>
    <property type="project" value="UniProtKB-EC"/>
</dbReference>
<comment type="catalytic activity">
    <reaction evidence="2">
        <text>Hydrolysis of terminal, non-reducing branched (1-&gt;3)-alpha-D-galactosidic residues, producing free D-galactose.</text>
        <dbReference type="EC" id="3.2.1.n1"/>
    </reaction>
</comment>
<dbReference type="RefSeq" id="WP_163962607.1">
    <property type="nucleotide sequence ID" value="NZ_JAAGNX010000001.1"/>
</dbReference>
<evidence type="ECO:0000256" key="1">
    <source>
        <dbReference type="ARBA" id="ARBA00001255"/>
    </source>
</evidence>
<reference evidence="11 12" key="1">
    <citation type="submission" date="2020-02" db="EMBL/GenBank/DDBJ databases">
        <title>Albibacoteraceae fam. nov., the first described family within the subdivision 4 Verrucomicrobia.</title>
        <authorList>
            <person name="Xi F."/>
        </authorList>
    </citation>
    <scope>NUCLEOTIDE SEQUENCE [LARGE SCALE GENOMIC DNA]</scope>
    <source>
        <strain evidence="11 12">CK1056</strain>
    </source>
</reference>
<dbReference type="InterPro" id="IPR056441">
    <property type="entry name" value="Beta-barrel_GLAA-B_II"/>
</dbReference>
<organism evidence="11 12">
    <name type="scientific">Oceanipulchritudo coccoides</name>
    <dbReference type="NCBI Taxonomy" id="2706888"/>
    <lineage>
        <taxon>Bacteria</taxon>
        <taxon>Pseudomonadati</taxon>
        <taxon>Verrucomicrobiota</taxon>
        <taxon>Opitutia</taxon>
        <taxon>Puniceicoccales</taxon>
        <taxon>Oceanipulchritudinaceae</taxon>
        <taxon>Oceanipulchritudo</taxon>
    </lineage>
</organism>
<comment type="caution">
    <text evidence="11">The sequence shown here is derived from an EMBL/GenBank/DDBJ whole genome shotgun (WGS) entry which is preliminary data.</text>
</comment>
<dbReference type="Proteomes" id="UP000478417">
    <property type="component" value="Unassembled WGS sequence"/>
</dbReference>
<evidence type="ECO:0000256" key="4">
    <source>
        <dbReference type="ARBA" id="ARBA00022737"/>
    </source>
</evidence>
<keyword evidence="5" id="KW-0378">Hydrolase</keyword>
<name>A0A6B2LZT0_9BACT</name>
<dbReference type="InterPro" id="IPR039448">
    <property type="entry name" value="Beta_helix"/>
</dbReference>
<dbReference type="Gene3D" id="2.160.20.10">
    <property type="entry name" value="Single-stranded right-handed beta-helix, Pectin lyase-like"/>
    <property type="match status" value="3"/>
</dbReference>
<comment type="catalytic activity">
    <reaction evidence="1">
        <text>Hydrolysis of terminal, non-reducing alpha-D-galactose residues in alpha-D-galactosides, including galactose oligosaccharides, galactomannans and galactolipids.</text>
        <dbReference type="EC" id="3.2.1.22"/>
    </reaction>
</comment>
<evidence type="ECO:0000313" key="12">
    <source>
        <dbReference type="Proteomes" id="UP000478417"/>
    </source>
</evidence>
<evidence type="ECO:0000256" key="5">
    <source>
        <dbReference type="ARBA" id="ARBA00022801"/>
    </source>
</evidence>
<dbReference type="InterPro" id="IPR057275">
    <property type="entry name" value="Beta-barrel_GLAA-B_I"/>
</dbReference>
<gene>
    <name evidence="11" type="ORF">G0Q06_03770</name>
</gene>
<dbReference type="EMBL" id="JAAGNX010000001">
    <property type="protein sequence ID" value="NDV61559.1"/>
    <property type="molecule type" value="Genomic_DNA"/>
</dbReference>
<dbReference type="InterPro" id="IPR011050">
    <property type="entry name" value="Pectin_lyase_fold/virulence"/>
</dbReference>
<keyword evidence="4" id="KW-0677">Repeat</keyword>